<evidence type="ECO:0000256" key="1">
    <source>
        <dbReference type="ARBA" id="ARBA00005495"/>
    </source>
</evidence>
<keyword evidence="4" id="KW-0456">Lyase</keyword>
<dbReference type="GeneID" id="69024822"/>
<dbReference type="RefSeq" id="XP_045274623.1">
    <property type="nucleotide sequence ID" value="XM_045417924.1"/>
</dbReference>
<evidence type="ECO:0000256" key="4">
    <source>
        <dbReference type="ARBA" id="ARBA00023239"/>
    </source>
</evidence>
<dbReference type="Pfam" id="PF04828">
    <property type="entry name" value="GFA"/>
    <property type="match status" value="2"/>
</dbReference>
<evidence type="ECO:0000256" key="3">
    <source>
        <dbReference type="ARBA" id="ARBA00022833"/>
    </source>
</evidence>
<dbReference type="PANTHER" id="PTHR33337:SF31">
    <property type="entry name" value="DUF636 DOMAIN PROTEIN (AFU_ORTHOLOGUE AFUA_2G12650)"/>
    <property type="match status" value="1"/>
</dbReference>
<keyword evidence="3" id="KW-0862">Zinc</keyword>
<evidence type="ECO:0000256" key="2">
    <source>
        <dbReference type="ARBA" id="ARBA00022723"/>
    </source>
</evidence>
<dbReference type="InterPro" id="IPR006913">
    <property type="entry name" value="CENP-V/GFA"/>
</dbReference>
<evidence type="ECO:0000313" key="7">
    <source>
        <dbReference type="EMBL" id="EEQ87263.2"/>
    </source>
</evidence>
<dbReference type="Proteomes" id="UP000002039">
    <property type="component" value="Unassembled WGS sequence"/>
</dbReference>
<feature type="region of interest" description="Disordered" evidence="5">
    <location>
        <begin position="109"/>
        <end position="132"/>
    </location>
</feature>
<protein>
    <recommendedName>
        <fullName evidence="6">CENP-V/GFA domain-containing protein</fullName>
    </recommendedName>
</protein>
<dbReference type="Gene3D" id="3.90.1590.10">
    <property type="entry name" value="glutathione-dependent formaldehyde- activating enzyme (gfa)"/>
    <property type="match status" value="2"/>
</dbReference>
<keyword evidence="8" id="KW-1185">Reference proteome</keyword>
<accession>A0ABP2EYG2</accession>
<evidence type="ECO:0000313" key="8">
    <source>
        <dbReference type="Proteomes" id="UP000002039"/>
    </source>
</evidence>
<feature type="compositionally biased region" description="Basic and acidic residues" evidence="5">
    <location>
        <begin position="110"/>
        <end position="121"/>
    </location>
</feature>
<dbReference type="PROSITE" id="PS51891">
    <property type="entry name" value="CENP_V_GFA"/>
    <property type="match status" value="1"/>
</dbReference>
<dbReference type="InterPro" id="IPR011057">
    <property type="entry name" value="Mss4-like_sf"/>
</dbReference>
<reference evidence="8" key="1">
    <citation type="journal article" date="2015" name="PLoS Genet.">
        <title>The dynamic genome and transcriptome of the human fungal pathogen Blastomyces and close relative Emmonsia.</title>
        <authorList>
            <person name="Munoz J.F."/>
            <person name="Gauthier G.M."/>
            <person name="Desjardins C.A."/>
            <person name="Gallo J.E."/>
            <person name="Holder J."/>
            <person name="Sullivan T.D."/>
            <person name="Marty A.J."/>
            <person name="Carmen J.C."/>
            <person name="Chen Z."/>
            <person name="Ding L."/>
            <person name="Gujja S."/>
            <person name="Magrini V."/>
            <person name="Misas E."/>
            <person name="Mitreva M."/>
            <person name="Priest M."/>
            <person name="Saif S."/>
            <person name="Whiston E.A."/>
            <person name="Young S."/>
            <person name="Zeng Q."/>
            <person name="Goldman W.E."/>
            <person name="Mardis E.R."/>
            <person name="Taylor J.W."/>
            <person name="McEwen J.G."/>
            <person name="Clay O.K."/>
            <person name="Klein B.S."/>
            <person name="Cuomo C.A."/>
        </authorList>
    </citation>
    <scope>NUCLEOTIDE SEQUENCE [LARGE SCALE GENOMIC DNA]</scope>
    <source>
        <strain evidence="8">ER-3 / ATCC MYA-2586</strain>
    </source>
</reference>
<feature type="domain" description="CENP-V/GFA" evidence="6">
    <location>
        <begin position="14"/>
        <end position="136"/>
    </location>
</feature>
<name>A0ABP2EYG2_AJEDR</name>
<dbReference type="SUPFAM" id="SSF51316">
    <property type="entry name" value="Mss4-like"/>
    <property type="match status" value="2"/>
</dbReference>
<comment type="similarity">
    <text evidence="1">Belongs to the Gfa family.</text>
</comment>
<sequence length="392" mass="42697">MATQTFTKTLTKTLTAHCFCRAVHYNLTIPSTSLPLSTLVCHCSICRYVHGAPCAFHAPLPAGISPQWVASSGPHALTRYKHTSGALCERAFCSTCGCQIGDIWPAKPINSKEKEGGREAEAEAEAQNASDNQHWTVSTSIFTDHSPANFQIDKHIFTDSAPGGVGLHQLLPRIGGHDIQVYPGHFLPPNAKRILLPAPAPAKVELGGADGKEERLRAECHCGGVSFTFPHPTQAILDDPELNAFVSPTDPRKWVACLDLCDDCRLLNGTHVAAWTFLPLRLLEPAIGTELNIGTTKTFKSSKGAKRAFCGTCGATAFYWNEDRPDIVDVALGLVRAIEGLFVESWVTWRSGRVAFKESGELFDRDFAEAMAEGIERWGLEREGKVLSFKIG</sequence>
<keyword evidence="2" id="KW-0479">Metal-binding</keyword>
<dbReference type="EMBL" id="EQ999974">
    <property type="protein sequence ID" value="EEQ87263.2"/>
    <property type="molecule type" value="Genomic_DNA"/>
</dbReference>
<organism evidence="7 8">
    <name type="scientific">Ajellomyces dermatitidis (strain ER-3 / ATCC MYA-2586)</name>
    <name type="common">Blastomyces dermatitidis</name>
    <dbReference type="NCBI Taxonomy" id="559297"/>
    <lineage>
        <taxon>Eukaryota</taxon>
        <taxon>Fungi</taxon>
        <taxon>Dikarya</taxon>
        <taxon>Ascomycota</taxon>
        <taxon>Pezizomycotina</taxon>
        <taxon>Eurotiomycetes</taxon>
        <taxon>Eurotiomycetidae</taxon>
        <taxon>Onygenales</taxon>
        <taxon>Ajellomycetaceae</taxon>
        <taxon>Blastomyces</taxon>
    </lineage>
</organism>
<evidence type="ECO:0000259" key="6">
    <source>
        <dbReference type="PROSITE" id="PS51891"/>
    </source>
</evidence>
<gene>
    <name evidence="7" type="ORF">BDCG_02383</name>
</gene>
<proteinExistence type="inferred from homology"/>
<dbReference type="PANTHER" id="PTHR33337">
    <property type="entry name" value="GFA DOMAIN-CONTAINING PROTEIN"/>
    <property type="match status" value="1"/>
</dbReference>
<evidence type="ECO:0000256" key="5">
    <source>
        <dbReference type="SAM" id="MobiDB-lite"/>
    </source>
</evidence>